<reference evidence="2" key="2">
    <citation type="submission" date="2023-07" db="EMBL/GenBank/DDBJ databases">
        <title>Myceligenerans salitolerans sp. nov., a halotolerant actinomycete isolated from a salt lake in Xinjiang, China.</title>
        <authorList>
            <person name="Guan T."/>
        </authorList>
    </citation>
    <scope>NUCLEOTIDE SEQUENCE [LARGE SCALE GENOMIC DNA]</scope>
    <source>
        <strain evidence="2">XHU 5031</strain>
    </source>
</reference>
<evidence type="ECO:0000313" key="1">
    <source>
        <dbReference type="EMBL" id="MBO0611319.1"/>
    </source>
</evidence>
<comment type="caution">
    <text evidence="1">The sequence shown here is derived from an EMBL/GenBank/DDBJ whole genome shotgun (WGS) entry which is preliminary data.</text>
</comment>
<accession>A0ABS3IEA6</accession>
<dbReference type="Pfam" id="PF19875">
    <property type="entry name" value="DUF6348"/>
    <property type="match status" value="1"/>
</dbReference>
<dbReference type="EMBL" id="JAFMPK010000049">
    <property type="protein sequence ID" value="MBO0611319.1"/>
    <property type="molecule type" value="Genomic_DNA"/>
</dbReference>
<reference evidence="1 2" key="1">
    <citation type="submission" date="2021-03" db="EMBL/GenBank/DDBJ databases">
        <authorList>
            <person name="Xin L."/>
        </authorList>
    </citation>
    <scope>NUCLEOTIDE SEQUENCE [LARGE SCALE GENOMIC DNA]</scope>
    <source>
        <strain evidence="1 2">XHU 5031</strain>
    </source>
</reference>
<protein>
    <submittedName>
        <fullName evidence="1">Uncharacterized protein</fullName>
    </submittedName>
</protein>
<name>A0ABS3IEA6_9MICO</name>
<dbReference type="RefSeq" id="WP_207277276.1">
    <property type="nucleotide sequence ID" value="NZ_JAFMPK010000049.1"/>
</dbReference>
<proteinExistence type="predicted"/>
<dbReference type="Proteomes" id="UP000664617">
    <property type="component" value="Unassembled WGS sequence"/>
</dbReference>
<gene>
    <name evidence="1" type="ORF">J0911_20050</name>
</gene>
<keyword evidence="2" id="KW-1185">Reference proteome</keyword>
<organism evidence="1 2">
    <name type="scientific">Myceligenerans salitolerans</name>
    <dbReference type="NCBI Taxonomy" id="1230528"/>
    <lineage>
        <taxon>Bacteria</taxon>
        <taxon>Bacillati</taxon>
        <taxon>Actinomycetota</taxon>
        <taxon>Actinomycetes</taxon>
        <taxon>Micrococcales</taxon>
        <taxon>Promicromonosporaceae</taxon>
        <taxon>Myceligenerans</taxon>
    </lineage>
</organism>
<sequence length="233" mass="25169">MTNNPGISLAAKTELLATALHESRGGGWTITEPGFVRGPGSTAVAIQPDDSGTPSHLDLEFILNVDRREETSVVDCVTGVAKDPFDAVRHAIFQWLQTTGAAVFELFEQQGEIAGHFSHDDPLGVPGWHTIGGNALGWGYGATDHAVRDWMVANPPWVPIAEDLKSGLDREQFNGIKLYIASSETFTTAEVRINGQIHEPSSQALAVLDWPRTVDLSVGRTYLLLLHGDTTTS</sequence>
<evidence type="ECO:0000313" key="2">
    <source>
        <dbReference type="Proteomes" id="UP000664617"/>
    </source>
</evidence>
<dbReference type="InterPro" id="IPR045929">
    <property type="entry name" value="DUF6348"/>
</dbReference>